<dbReference type="SUPFAM" id="SSF55874">
    <property type="entry name" value="ATPase domain of HSP90 chaperone/DNA topoisomerase II/histidine kinase"/>
    <property type="match status" value="1"/>
</dbReference>
<name>A0A6N9ZRM4_9HYPH</name>
<evidence type="ECO:0000256" key="3">
    <source>
        <dbReference type="ARBA" id="ARBA00022553"/>
    </source>
</evidence>
<comment type="catalytic activity">
    <reaction evidence="1">
        <text>ATP + protein L-histidine = ADP + protein N-phospho-L-histidine.</text>
        <dbReference type="EC" id="2.7.13.3"/>
    </reaction>
</comment>
<dbReference type="Pfam" id="PF00512">
    <property type="entry name" value="HisKA"/>
    <property type="match status" value="1"/>
</dbReference>
<reference evidence="11 12" key="1">
    <citation type="submission" date="2019-12" db="EMBL/GenBank/DDBJ databases">
        <title>Rhizobium genotypes associated with high levels of biological nitrogen fixation by grain legumes in a temperate-maritime cropping system.</title>
        <authorList>
            <person name="Maluk M."/>
            <person name="Francesc Ferrando Molina F."/>
            <person name="Lopez Del Egido L."/>
            <person name="Lafos M."/>
            <person name="Langarica-Fuentes A."/>
            <person name="Gebre Yohannes G."/>
            <person name="Young M.W."/>
            <person name="Martin P."/>
            <person name="Gantlett R."/>
            <person name="Kenicer G."/>
            <person name="Hawes C."/>
            <person name="Begg G.S."/>
            <person name="Quilliam R.S."/>
            <person name="Squire G.R."/>
            <person name="Poole P.S."/>
            <person name="Young P.W."/>
            <person name="Iannetta P.M."/>
            <person name="James E.K."/>
        </authorList>
    </citation>
    <scope>NUCLEOTIDE SEQUENCE [LARGE SCALE GENOMIC DNA]</scope>
    <source>
        <strain evidence="11 12">JHI2449</strain>
    </source>
</reference>
<dbReference type="InterPro" id="IPR011006">
    <property type="entry name" value="CheY-like_superfamily"/>
</dbReference>
<evidence type="ECO:0000313" key="11">
    <source>
        <dbReference type="EMBL" id="NEH95630.1"/>
    </source>
</evidence>
<evidence type="ECO:0000259" key="9">
    <source>
        <dbReference type="PROSITE" id="PS50109"/>
    </source>
</evidence>
<accession>A0A6N9ZRM4</accession>
<dbReference type="SUPFAM" id="SSF52172">
    <property type="entry name" value="CheY-like"/>
    <property type="match status" value="1"/>
</dbReference>
<evidence type="ECO:0000256" key="1">
    <source>
        <dbReference type="ARBA" id="ARBA00000085"/>
    </source>
</evidence>
<dbReference type="Gene3D" id="1.10.287.130">
    <property type="match status" value="1"/>
</dbReference>
<keyword evidence="3 7" id="KW-0597">Phosphoprotein</keyword>
<dbReference type="RefSeq" id="WP_163883400.1">
    <property type="nucleotide sequence ID" value="NZ_WUEP01000039.1"/>
</dbReference>
<dbReference type="GO" id="GO:0000155">
    <property type="term" value="F:phosphorelay sensor kinase activity"/>
    <property type="evidence" value="ECO:0007669"/>
    <property type="project" value="InterPro"/>
</dbReference>
<dbReference type="PROSITE" id="PS50109">
    <property type="entry name" value="HIS_KIN"/>
    <property type="match status" value="1"/>
</dbReference>
<keyword evidence="8" id="KW-0812">Transmembrane</keyword>
<dbReference type="PANTHER" id="PTHR43047">
    <property type="entry name" value="TWO-COMPONENT HISTIDINE PROTEIN KINASE"/>
    <property type="match status" value="1"/>
</dbReference>
<dbReference type="PRINTS" id="PR00344">
    <property type="entry name" value="BCTRLSENSOR"/>
</dbReference>
<dbReference type="PANTHER" id="PTHR43047:SF72">
    <property type="entry name" value="OSMOSENSING HISTIDINE PROTEIN KINASE SLN1"/>
    <property type="match status" value="1"/>
</dbReference>
<dbReference type="InterPro" id="IPR003661">
    <property type="entry name" value="HisK_dim/P_dom"/>
</dbReference>
<protein>
    <recommendedName>
        <fullName evidence="2">histidine kinase</fullName>
        <ecNumber evidence="2">2.7.13.3</ecNumber>
    </recommendedName>
</protein>
<dbReference type="Gene3D" id="3.30.565.10">
    <property type="entry name" value="Histidine kinase-like ATPase, C-terminal domain"/>
    <property type="match status" value="1"/>
</dbReference>
<evidence type="ECO:0000256" key="5">
    <source>
        <dbReference type="ARBA" id="ARBA00022777"/>
    </source>
</evidence>
<proteinExistence type="predicted"/>
<organism evidence="11 12">
    <name type="scientific">Rhizobium laguerreae</name>
    <dbReference type="NCBI Taxonomy" id="1076926"/>
    <lineage>
        <taxon>Bacteria</taxon>
        <taxon>Pseudomonadati</taxon>
        <taxon>Pseudomonadota</taxon>
        <taxon>Alphaproteobacteria</taxon>
        <taxon>Hyphomicrobiales</taxon>
        <taxon>Rhizobiaceae</taxon>
        <taxon>Rhizobium/Agrobacterium group</taxon>
        <taxon>Rhizobium</taxon>
    </lineage>
</organism>
<feature type="transmembrane region" description="Helical" evidence="8">
    <location>
        <begin position="143"/>
        <end position="164"/>
    </location>
</feature>
<dbReference type="CDD" id="cd00082">
    <property type="entry name" value="HisKA"/>
    <property type="match status" value="1"/>
</dbReference>
<dbReference type="Pfam" id="PF00072">
    <property type="entry name" value="Response_reg"/>
    <property type="match status" value="1"/>
</dbReference>
<dbReference type="InterPro" id="IPR001789">
    <property type="entry name" value="Sig_transdc_resp-reg_receiver"/>
</dbReference>
<dbReference type="EC" id="2.7.13.3" evidence="2"/>
<dbReference type="Pfam" id="PF02518">
    <property type="entry name" value="HATPase_c"/>
    <property type="match status" value="1"/>
</dbReference>
<dbReference type="SMART" id="SM00387">
    <property type="entry name" value="HATPase_c"/>
    <property type="match status" value="1"/>
</dbReference>
<keyword evidence="6" id="KW-0902">Two-component regulatory system</keyword>
<feature type="transmembrane region" description="Helical" evidence="8">
    <location>
        <begin position="608"/>
        <end position="629"/>
    </location>
</feature>
<dbReference type="CDD" id="cd00156">
    <property type="entry name" value="REC"/>
    <property type="match status" value="1"/>
</dbReference>
<dbReference type="GO" id="GO:0005886">
    <property type="term" value="C:plasma membrane"/>
    <property type="evidence" value="ECO:0007669"/>
    <property type="project" value="TreeGrafter"/>
</dbReference>
<comment type="caution">
    <text evidence="11">The sequence shown here is derived from an EMBL/GenBank/DDBJ whole genome shotgun (WGS) entry which is preliminary data.</text>
</comment>
<keyword evidence="8" id="KW-1133">Transmembrane helix</keyword>
<feature type="modified residue" description="4-aspartylphosphate" evidence="7">
    <location>
        <position position="972"/>
    </location>
</feature>
<dbReference type="EMBL" id="WUEP01000039">
    <property type="protein sequence ID" value="NEH95630.1"/>
    <property type="molecule type" value="Genomic_DNA"/>
</dbReference>
<keyword evidence="4" id="KW-0808">Transferase</keyword>
<evidence type="ECO:0000256" key="7">
    <source>
        <dbReference type="PROSITE-ProRule" id="PRU00169"/>
    </source>
</evidence>
<feature type="transmembrane region" description="Helical" evidence="8">
    <location>
        <begin position="73"/>
        <end position="95"/>
    </location>
</feature>
<sequence>MAARQRIIPVRREYNRWVANQTLEDYALRFTAKSARHFSSQRISQTAIGAISFLALEAIGGAITLSYGTTNAFYAIVVASVAMLAIGLPISRYAIRHGVDIDLLTRGAGFGYIGSTITSLIYASFTFMLFAIEASIMSGALELTLGIPLWIGYIISAVMVIPLVTHGVRLISKFQLITQPFWIVLNILPFIFIALLDWEKFDLWRAFAGIRHASGPPGTIAEFDLVEFGAASAVILALMSQIGEQADFLRFLPPDPQRKWRHRLAIFLAGPGWVIIGAPKLLAGSFLVVLTFTSGVPLDRAADPAQMYLTAFGYMVPWHNAALLLMAAFVVVSQLKINVMNAYAGSLAWSNFFSRLTHSHPGRVIWLVFNVAIALLLMELGIYRLLEETLGIFSIIAMAWLCTISADLFINKPLGLAPPGIEFKRAHLYDINPVGLGAMTLSATVSLIAHFGAFGEIAASLAPYITLVIALVASPAIAWATKGKFYLARKPRQSWKNLTNITCSVCEHPFEPEDMAWCPAYAAPICSLCCSLDSRCHDMCKPAARFNAQVGTVAKALLPEAILGKLTTRLGRYGIAVVLALTAIGAILAMIAHQVASASPETGEVVNRTIFIVFFVFSVISGIVCWFYVLAHDSRVVAEEESSRQNTLLLKEIAAHKKTDAALQNAKETAEAANRAKSRYVVGLSHELRTPLNAVLGYAQILERDETIPAPRQSSIKVIRRSAEHLSGLIDGLLDISKIEAGRLQVYSNEINIQDFLDQIVDMFRPQAQAKGLAFIHERAPALPQFVRTDEKRLRQILVNLLSNAIKFTDEGSVTFDVGYRSQVATFTVADTGRGITEKDLPRIYEPFQRGEAESVRPMPGLGLGLTITRLLTNTLGGEISVSSIKDEGSTFRVRLMLSAVMRAVAAAPQEKRVVGYDGPRRTVVVVDDNEDHREMMREILAPLDFIVLTAAGGGECLTLIEGIMPDLFLVDILMPGMNGWQLVSRLREAGQTAPVLMLSANIGDAAVLSDSDDSHNDAIGKPVDIRQLRDKLALHLGVTWIYADATPAVPVKIEAPMLSPPGAAHVQELLRLGEIGYIRGIEAKLSDLAKVEANQPFTEELRAYVAAFDLAGFMTFLHDFDEKVESIG</sequence>
<dbReference type="CDD" id="cd16922">
    <property type="entry name" value="HATPase_EvgS-ArcB-TorS-like"/>
    <property type="match status" value="1"/>
</dbReference>
<dbReference type="AlphaFoldDB" id="A0A6N9ZRM4"/>
<dbReference type="Gene3D" id="3.40.50.2300">
    <property type="match status" value="1"/>
</dbReference>
<gene>
    <name evidence="11" type="ORF">GR206_32235</name>
</gene>
<feature type="transmembrane region" description="Helical" evidence="8">
    <location>
        <begin position="46"/>
        <end position="67"/>
    </location>
</feature>
<evidence type="ECO:0000256" key="8">
    <source>
        <dbReference type="SAM" id="Phobius"/>
    </source>
</evidence>
<evidence type="ECO:0000259" key="10">
    <source>
        <dbReference type="PROSITE" id="PS50110"/>
    </source>
</evidence>
<dbReference type="Proteomes" id="UP000468864">
    <property type="component" value="Unassembled WGS sequence"/>
</dbReference>
<keyword evidence="8" id="KW-0472">Membrane</keyword>
<dbReference type="SMART" id="SM00388">
    <property type="entry name" value="HisKA"/>
    <property type="match status" value="1"/>
</dbReference>
<feature type="domain" description="Histidine kinase" evidence="9">
    <location>
        <begin position="683"/>
        <end position="900"/>
    </location>
</feature>
<dbReference type="InterPro" id="IPR004358">
    <property type="entry name" value="Sig_transdc_His_kin-like_C"/>
</dbReference>
<feature type="transmembrane region" description="Helical" evidence="8">
    <location>
        <begin position="107"/>
        <end position="131"/>
    </location>
</feature>
<feature type="transmembrane region" description="Helical" evidence="8">
    <location>
        <begin position="312"/>
        <end position="332"/>
    </location>
</feature>
<feature type="transmembrane region" description="Helical" evidence="8">
    <location>
        <begin position="364"/>
        <end position="386"/>
    </location>
</feature>
<evidence type="ECO:0000313" key="12">
    <source>
        <dbReference type="Proteomes" id="UP000468864"/>
    </source>
</evidence>
<dbReference type="SUPFAM" id="SSF47384">
    <property type="entry name" value="Homodimeric domain of signal transducing histidine kinase"/>
    <property type="match status" value="1"/>
</dbReference>
<feature type="transmembrane region" description="Helical" evidence="8">
    <location>
        <begin position="461"/>
        <end position="480"/>
    </location>
</feature>
<feature type="transmembrane region" description="Helical" evidence="8">
    <location>
        <begin position="264"/>
        <end position="292"/>
    </location>
</feature>
<evidence type="ECO:0000256" key="2">
    <source>
        <dbReference type="ARBA" id="ARBA00012438"/>
    </source>
</evidence>
<feature type="domain" description="Response regulatory" evidence="10">
    <location>
        <begin position="923"/>
        <end position="1037"/>
    </location>
</feature>
<dbReference type="InterPro" id="IPR005467">
    <property type="entry name" value="His_kinase_dom"/>
</dbReference>
<feature type="transmembrane region" description="Helical" evidence="8">
    <location>
        <begin position="573"/>
        <end position="596"/>
    </location>
</feature>
<feature type="transmembrane region" description="Helical" evidence="8">
    <location>
        <begin position="392"/>
        <end position="410"/>
    </location>
</feature>
<evidence type="ECO:0000256" key="6">
    <source>
        <dbReference type="ARBA" id="ARBA00023012"/>
    </source>
</evidence>
<dbReference type="FunFam" id="3.30.565.10:FF:000010">
    <property type="entry name" value="Sensor histidine kinase RcsC"/>
    <property type="match status" value="1"/>
</dbReference>
<dbReference type="Gene3D" id="1.10.4160.10">
    <property type="entry name" value="Hydantoin permease"/>
    <property type="match status" value="1"/>
</dbReference>
<evidence type="ECO:0000256" key="4">
    <source>
        <dbReference type="ARBA" id="ARBA00022679"/>
    </source>
</evidence>
<dbReference type="InterPro" id="IPR036890">
    <property type="entry name" value="HATPase_C_sf"/>
</dbReference>
<dbReference type="PROSITE" id="PS50110">
    <property type="entry name" value="RESPONSE_REGULATORY"/>
    <property type="match status" value="1"/>
</dbReference>
<dbReference type="SMART" id="SM00448">
    <property type="entry name" value="REC"/>
    <property type="match status" value="1"/>
</dbReference>
<feature type="transmembrane region" description="Helical" evidence="8">
    <location>
        <begin position="176"/>
        <end position="196"/>
    </location>
</feature>
<dbReference type="InterPro" id="IPR003594">
    <property type="entry name" value="HATPase_dom"/>
</dbReference>
<keyword evidence="5" id="KW-0418">Kinase</keyword>
<dbReference type="InterPro" id="IPR036097">
    <property type="entry name" value="HisK_dim/P_sf"/>
</dbReference>
<dbReference type="GO" id="GO:0009927">
    <property type="term" value="F:histidine phosphotransfer kinase activity"/>
    <property type="evidence" value="ECO:0007669"/>
    <property type="project" value="TreeGrafter"/>
</dbReference>
<feature type="transmembrane region" description="Helical" evidence="8">
    <location>
        <begin position="431"/>
        <end position="455"/>
    </location>
</feature>